<reference evidence="1" key="1">
    <citation type="journal article" date="2019" name="Sci. Rep.">
        <title>Draft genome of Tanacetum cinerariifolium, the natural source of mosquito coil.</title>
        <authorList>
            <person name="Yamashiro T."/>
            <person name="Shiraishi A."/>
            <person name="Satake H."/>
            <person name="Nakayama K."/>
        </authorList>
    </citation>
    <scope>NUCLEOTIDE SEQUENCE</scope>
</reference>
<sequence length="63" mass="6180">PVETIVAGGPAVGMKPLPVGTLVSPAGIVAASIEVKTLAISSKSLLILSAAGEVTLNAESRAR</sequence>
<comment type="caution">
    <text evidence="1">The sequence shown here is derived from an EMBL/GenBank/DDBJ whole genome shotgun (WGS) entry which is preliminary data.</text>
</comment>
<accession>A0A699W9D3</accession>
<protein>
    <submittedName>
        <fullName evidence="1">Uncharacterized protein</fullName>
    </submittedName>
</protein>
<proteinExistence type="predicted"/>
<dbReference type="EMBL" id="BKCJ011551791">
    <property type="protein sequence ID" value="GFD41411.1"/>
    <property type="molecule type" value="Genomic_DNA"/>
</dbReference>
<gene>
    <name evidence="1" type="ORF">Tci_913380</name>
</gene>
<organism evidence="1">
    <name type="scientific">Tanacetum cinerariifolium</name>
    <name type="common">Dalmatian daisy</name>
    <name type="synonym">Chrysanthemum cinerariifolium</name>
    <dbReference type="NCBI Taxonomy" id="118510"/>
    <lineage>
        <taxon>Eukaryota</taxon>
        <taxon>Viridiplantae</taxon>
        <taxon>Streptophyta</taxon>
        <taxon>Embryophyta</taxon>
        <taxon>Tracheophyta</taxon>
        <taxon>Spermatophyta</taxon>
        <taxon>Magnoliopsida</taxon>
        <taxon>eudicotyledons</taxon>
        <taxon>Gunneridae</taxon>
        <taxon>Pentapetalae</taxon>
        <taxon>asterids</taxon>
        <taxon>campanulids</taxon>
        <taxon>Asterales</taxon>
        <taxon>Asteraceae</taxon>
        <taxon>Asteroideae</taxon>
        <taxon>Anthemideae</taxon>
        <taxon>Anthemidinae</taxon>
        <taxon>Tanacetum</taxon>
    </lineage>
</organism>
<dbReference type="AlphaFoldDB" id="A0A699W9D3"/>
<evidence type="ECO:0000313" key="1">
    <source>
        <dbReference type="EMBL" id="GFD41411.1"/>
    </source>
</evidence>
<name>A0A699W9D3_TANCI</name>
<feature type="non-terminal residue" evidence="1">
    <location>
        <position position="1"/>
    </location>
</feature>